<evidence type="ECO:0000259" key="6">
    <source>
        <dbReference type="PROSITE" id="PS50089"/>
    </source>
</evidence>
<name>A0A074ZW71_OPIVI</name>
<dbReference type="STRING" id="6198.A0A074ZW71"/>
<feature type="region of interest" description="Disordered" evidence="5">
    <location>
        <begin position="16"/>
        <end position="35"/>
    </location>
</feature>
<dbReference type="InterPro" id="IPR001841">
    <property type="entry name" value="Znf_RING"/>
</dbReference>
<dbReference type="CDD" id="cd16468">
    <property type="entry name" value="RING-H2_RNF11"/>
    <property type="match status" value="1"/>
</dbReference>
<organism evidence="7 8">
    <name type="scientific">Opisthorchis viverrini</name>
    <name type="common">Southeast Asian liver fluke</name>
    <dbReference type="NCBI Taxonomy" id="6198"/>
    <lineage>
        <taxon>Eukaryota</taxon>
        <taxon>Metazoa</taxon>
        <taxon>Spiralia</taxon>
        <taxon>Lophotrochozoa</taxon>
        <taxon>Platyhelminthes</taxon>
        <taxon>Trematoda</taxon>
        <taxon>Digenea</taxon>
        <taxon>Opisthorchiida</taxon>
        <taxon>Opisthorchiata</taxon>
        <taxon>Opisthorchiidae</taxon>
        <taxon>Opisthorchis</taxon>
    </lineage>
</organism>
<dbReference type="CTD" id="20325949"/>
<dbReference type="Proteomes" id="UP000054324">
    <property type="component" value="Unassembled WGS sequence"/>
</dbReference>
<evidence type="ECO:0000256" key="4">
    <source>
        <dbReference type="PROSITE-ProRule" id="PRU00175"/>
    </source>
</evidence>
<gene>
    <name evidence="7" type="ORF">T265_11781</name>
</gene>
<dbReference type="SMART" id="SM00184">
    <property type="entry name" value="RING"/>
    <property type="match status" value="1"/>
</dbReference>
<evidence type="ECO:0000313" key="8">
    <source>
        <dbReference type="Proteomes" id="UP000054324"/>
    </source>
</evidence>
<sequence>MGNCFGIFGDTGPLLDNVETDDTLDTETEEGFATQSPVYHPHPGLAIPASRLTEEEQVQIAKRMDMIQFLPSASYVPTNKDRLKECIICMCDLKLNDDVRYLPCLHTYHRACIDDWLMRSFVCPSCLRPIELDMILESNRTAPKETCCESTTEGNRCSLSRQSSEPDENGTHEAVHTASPIVISAHVTSETVDR</sequence>
<dbReference type="SUPFAM" id="SSF57850">
    <property type="entry name" value="RING/U-box"/>
    <property type="match status" value="1"/>
</dbReference>
<proteinExistence type="predicted"/>
<dbReference type="InterPro" id="IPR013083">
    <property type="entry name" value="Znf_RING/FYVE/PHD"/>
</dbReference>
<dbReference type="GO" id="GO:0006511">
    <property type="term" value="P:ubiquitin-dependent protein catabolic process"/>
    <property type="evidence" value="ECO:0007669"/>
    <property type="project" value="TreeGrafter"/>
</dbReference>
<dbReference type="PROSITE" id="PS50089">
    <property type="entry name" value="ZF_RING_2"/>
    <property type="match status" value="1"/>
</dbReference>
<evidence type="ECO:0000256" key="3">
    <source>
        <dbReference type="ARBA" id="ARBA00022833"/>
    </source>
</evidence>
<keyword evidence="2 4" id="KW-0863">Zinc-finger</keyword>
<dbReference type="GeneID" id="20325949"/>
<feature type="region of interest" description="Disordered" evidence="5">
    <location>
        <begin position="146"/>
        <end position="175"/>
    </location>
</feature>
<dbReference type="KEGG" id="ovi:T265_11781"/>
<dbReference type="OrthoDB" id="9984778at2759"/>
<feature type="compositionally biased region" description="Polar residues" evidence="5">
    <location>
        <begin position="148"/>
        <end position="163"/>
    </location>
</feature>
<dbReference type="AlphaFoldDB" id="A0A074ZW71"/>
<evidence type="ECO:0000313" key="7">
    <source>
        <dbReference type="EMBL" id="KER19449.1"/>
    </source>
</evidence>
<dbReference type="GO" id="GO:0008270">
    <property type="term" value="F:zinc ion binding"/>
    <property type="evidence" value="ECO:0007669"/>
    <property type="project" value="UniProtKB-KW"/>
</dbReference>
<reference evidence="7 8" key="1">
    <citation type="submission" date="2013-11" db="EMBL/GenBank/DDBJ databases">
        <title>Opisthorchis viverrini - life in the bile duct.</title>
        <authorList>
            <person name="Young N.D."/>
            <person name="Nagarajan N."/>
            <person name="Lin S.J."/>
            <person name="Korhonen P.K."/>
            <person name="Jex A.R."/>
            <person name="Hall R.S."/>
            <person name="Safavi-Hemami H."/>
            <person name="Kaewkong W."/>
            <person name="Bertrand D."/>
            <person name="Gao S."/>
            <person name="Seet Q."/>
            <person name="Wongkham S."/>
            <person name="Teh B.T."/>
            <person name="Wongkham C."/>
            <person name="Intapan P.M."/>
            <person name="Maleewong W."/>
            <person name="Yang X."/>
            <person name="Hu M."/>
            <person name="Wang Z."/>
            <person name="Hofmann A."/>
            <person name="Sternberg P.W."/>
            <person name="Tan P."/>
            <person name="Wang J."/>
            <person name="Gasser R.B."/>
        </authorList>
    </citation>
    <scope>NUCLEOTIDE SEQUENCE [LARGE SCALE GENOMIC DNA]</scope>
</reference>
<dbReference type="Pfam" id="PF13639">
    <property type="entry name" value="zf-RING_2"/>
    <property type="match status" value="1"/>
</dbReference>
<dbReference type="InterPro" id="IPR042981">
    <property type="entry name" value="RNF11_RING-H2"/>
</dbReference>
<dbReference type="RefSeq" id="XP_009176805.1">
    <property type="nucleotide sequence ID" value="XM_009178541.1"/>
</dbReference>
<dbReference type="InterPro" id="IPR052804">
    <property type="entry name" value="UEC_component"/>
</dbReference>
<dbReference type="PANTHER" id="PTHR46359:SF2">
    <property type="entry name" value="GEO07743P1"/>
    <property type="match status" value="1"/>
</dbReference>
<feature type="domain" description="RING-type" evidence="6">
    <location>
        <begin position="86"/>
        <end position="126"/>
    </location>
</feature>
<dbReference type="EMBL" id="KL597205">
    <property type="protein sequence ID" value="KER19449.1"/>
    <property type="molecule type" value="Genomic_DNA"/>
</dbReference>
<accession>A0A074ZW71</accession>
<keyword evidence="1" id="KW-0479">Metal-binding</keyword>
<evidence type="ECO:0000256" key="5">
    <source>
        <dbReference type="SAM" id="MobiDB-lite"/>
    </source>
</evidence>
<dbReference type="GO" id="GO:0061630">
    <property type="term" value="F:ubiquitin protein ligase activity"/>
    <property type="evidence" value="ECO:0007669"/>
    <property type="project" value="TreeGrafter"/>
</dbReference>
<dbReference type="Gene3D" id="3.30.40.10">
    <property type="entry name" value="Zinc/RING finger domain, C3HC4 (zinc finger)"/>
    <property type="match status" value="1"/>
</dbReference>
<protein>
    <recommendedName>
        <fullName evidence="6">RING-type domain-containing protein</fullName>
    </recommendedName>
</protein>
<keyword evidence="8" id="KW-1185">Reference proteome</keyword>
<dbReference type="GO" id="GO:0000151">
    <property type="term" value="C:ubiquitin ligase complex"/>
    <property type="evidence" value="ECO:0007669"/>
    <property type="project" value="TreeGrafter"/>
</dbReference>
<feature type="compositionally biased region" description="Acidic residues" evidence="5">
    <location>
        <begin position="18"/>
        <end position="30"/>
    </location>
</feature>
<dbReference type="PANTHER" id="PTHR46359">
    <property type="entry name" value="GEO07743P1"/>
    <property type="match status" value="1"/>
</dbReference>
<evidence type="ECO:0000256" key="2">
    <source>
        <dbReference type="ARBA" id="ARBA00022771"/>
    </source>
</evidence>
<keyword evidence="3" id="KW-0862">Zinc</keyword>
<evidence type="ECO:0000256" key="1">
    <source>
        <dbReference type="ARBA" id="ARBA00022723"/>
    </source>
</evidence>